<feature type="region of interest" description="Disordered" evidence="1">
    <location>
        <begin position="1664"/>
        <end position="1698"/>
    </location>
</feature>
<dbReference type="InterPro" id="IPR002999">
    <property type="entry name" value="Tudor"/>
</dbReference>
<dbReference type="InterPro" id="IPR035437">
    <property type="entry name" value="SNase_OB-fold_sf"/>
</dbReference>
<evidence type="ECO:0000256" key="1">
    <source>
        <dbReference type="SAM" id="MobiDB-lite"/>
    </source>
</evidence>
<dbReference type="Pfam" id="PF00567">
    <property type="entry name" value="TUDOR"/>
    <property type="match status" value="7"/>
</dbReference>
<dbReference type="SMART" id="SM00333">
    <property type="entry name" value="TUDOR"/>
    <property type="match status" value="7"/>
</dbReference>
<dbReference type="Ensembl" id="ENSPMGT00000019102.1">
    <property type="protein sequence ID" value="ENSPMGP00000017902.1"/>
    <property type="gene ID" value="ENSPMGG00000014626.1"/>
</dbReference>
<sequence>MSSIQGLPTKRSETTIVITKVHIHPLCELVEFWAKFSHDGAADYLSLVKNIQSPGNLFKEFEGNPGDQCLAQKDGVWYRASVVSRNGPQYVVFLIDKGITYSTITTMLAWGRKEYFYLPPEVEFCVLANVLPASPDNRWSPVALEFLKSLTGKSVEVHVQDILMLHRVFVLHIPYIAQQMYEMGFARKLPAEMFQDFLLASLQCKSGPTLPLERQSFISLGTGERLHKKEMYMYPELQAGTVETVVVTEVTNPLRIFCQLKVFSQELKKLSEQLTQCCDGRTATCTIGPEMIGFPCSARGPDGKWYRSVLQQVFPANKVVEVLNVDYGTKQIVQVENVRPLASEFFRMPVVTYNCSLHGIIDKGVGWTTAQIDYLRALLLFKTIIAKFEYQSITEGVYYVTLYGDENSNINNLFGSKESCLLQCEKTLGDYAIRSHGHNRNNTSAQQKRMGGMEENKKRLLSLPVEDLPVKSTHVAFVQHVSSPSEFWIQTQNFANELDALMDKLARLYQNDLDDDVVQNPTVGLYCATKAKDGEYYRAVVTQVGNKKVKVHFVDYGNSEEVENRFIKTLPEAFKKLPLLALKCTLADVRPKVREWSQEACELFTKLLMDRALDMHVIAKSDDCHFVQVTDPEAQGEKDLAKLLCAAGFAEKDETRRHSKVKMSSQIVPPFMAQYSKTSFQPQNTVSGGSEQNLPTFKEQMFSIGSVLDVNVSYIESPNDFWCQLVQSVGHLKLLMYDMETYYRNSEFQPLAETACVARHPENGMWYRALIVHKHKTPHVDVLFIDYGQTETVNILDLRKIKQEFLTLPGQAFRCSLFNPVDPTSAINDWTEEAVDRFHSFVDTAANNFVILKCTIYAVMYSEQKIMFNIVNLETPFESICTRTEEQVTVTSVKNVSHFYCQLKRNADVLEELQLKVANLCEQLLTIKIPSVFGTLCFARYTDGHWYRGQIKATKPSVLVHFVDYGDTLEIDKADLLPIPKEASDIMAVPVQAVLCSLSDIPDNVPPEANSWFETSSTECDFRALIVAKEPDGKLIVELPKNAEHSKQKDRALPIQTKSNKQDHRQHTPSPTTESWIDDNSVPQPKINKVPKLADLPSKSITRGMVADVYISHCNSPQSFYVQFVEEQNDIFSIVEKLNDPGTSSKSDTITEVHLGDLVQAEYSDDLFWYRAVVKEKQDKATVLVEFVDFGNTAIVPVSKMRKLDKTFLTLPAYSTHCLLESAAGLEKVLDPEVVSAFESAIGNVGETQLKCKFIQQSGTVWKVSLQGNGVEIEYKPTSVKSQSDGTQSQVKELPSTKATDSCSLRFKQQDFQDGQQLEVYIASITDAQRFWCQSADTRELDRIAESVAKAGNSADPKNLELLSVGSPCIALFSEDQHWYRAEILNKTGDEVSLLFVDYGNASQIKLSDVRQIPPQLIQTPVQAFLCELEGFDSSKGSWETSAADELLMLTADKLLKLTVSKLTKEDAKTKCYVQLECEGQVINESMREFWKSTGSEVLKESETSIETQPLSQAKPVIEEPKKEHTDMEVSKPRESVSKSLDEVNDQILADDTQVSLENFCVSLVVPSEEVENHMCSTSSGSQILENLDVNISAITAEPTDASTYDITVEETVFYCSDESEDLSSSYEARLMDQDLEEQGLSVLDTTGPEDMVSPLDECFLEDMEESSFTETPYESPSKEVDDDPDTCKFSGEQNFYW</sequence>
<dbReference type="SUPFAM" id="SSF63748">
    <property type="entry name" value="Tudor/PWWP/MBT"/>
    <property type="match status" value="7"/>
</dbReference>
<feature type="domain" description="Tudor" evidence="2">
    <location>
        <begin position="749"/>
        <end position="808"/>
    </location>
</feature>
<dbReference type="InterPro" id="IPR050621">
    <property type="entry name" value="Tudor_domain_containing"/>
</dbReference>
<feature type="compositionally biased region" description="Basic and acidic residues" evidence="1">
    <location>
        <begin position="1039"/>
        <end position="1052"/>
    </location>
</feature>
<dbReference type="Proteomes" id="UP000261520">
    <property type="component" value="Unplaced"/>
</dbReference>
<proteinExistence type="predicted"/>
<feature type="domain" description="Tudor" evidence="2">
    <location>
        <begin position="1152"/>
        <end position="1211"/>
    </location>
</feature>
<dbReference type="PROSITE" id="PS50304">
    <property type="entry name" value="TUDOR"/>
    <property type="match status" value="7"/>
</dbReference>
<dbReference type="FunFam" id="2.30.30.140:FF:000018">
    <property type="entry name" value="Serine/threonine-protein kinase 31"/>
    <property type="match status" value="2"/>
</dbReference>
<dbReference type="PANTHER" id="PTHR22948:SF15">
    <property type="entry name" value="TUDOR DOMAIN-CONTAINING PROTEIN 6"/>
    <property type="match status" value="1"/>
</dbReference>
<dbReference type="Gene3D" id="2.30.30.140">
    <property type="match status" value="6"/>
</dbReference>
<organism evidence="3 4">
    <name type="scientific">Periophthalmus magnuspinnatus</name>
    <dbReference type="NCBI Taxonomy" id="409849"/>
    <lineage>
        <taxon>Eukaryota</taxon>
        <taxon>Metazoa</taxon>
        <taxon>Chordata</taxon>
        <taxon>Craniata</taxon>
        <taxon>Vertebrata</taxon>
        <taxon>Euteleostomi</taxon>
        <taxon>Actinopterygii</taxon>
        <taxon>Neopterygii</taxon>
        <taxon>Teleostei</taxon>
        <taxon>Neoteleostei</taxon>
        <taxon>Acanthomorphata</taxon>
        <taxon>Gobiaria</taxon>
        <taxon>Gobiiformes</taxon>
        <taxon>Gobioidei</taxon>
        <taxon>Gobiidae</taxon>
        <taxon>Oxudercinae</taxon>
        <taxon>Periophthalmus</taxon>
    </lineage>
</organism>
<dbReference type="Gene3D" id="2.40.50.90">
    <property type="match status" value="6"/>
</dbReference>
<feature type="domain" description="Tudor" evidence="2">
    <location>
        <begin position="62"/>
        <end position="118"/>
    </location>
</feature>
<feature type="domain" description="Tudor" evidence="2">
    <location>
        <begin position="1362"/>
        <end position="1420"/>
    </location>
</feature>
<evidence type="ECO:0000313" key="4">
    <source>
        <dbReference type="Proteomes" id="UP000261520"/>
    </source>
</evidence>
<evidence type="ECO:0000259" key="2">
    <source>
        <dbReference type="PROSITE" id="PS50304"/>
    </source>
</evidence>
<accession>A0A3B4AL91</accession>
<keyword evidence="4" id="KW-1185">Reference proteome</keyword>
<dbReference type="PANTHER" id="PTHR22948">
    <property type="entry name" value="TUDOR DOMAIN CONTAINING PROTEIN"/>
    <property type="match status" value="1"/>
</dbReference>
<evidence type="ECO:0000313" key="3">
    <source>
        <dbReference type="Ensembl" id="ENSPMGP00000017902.1"/>
    </source>
</evidence>
<feature type="domain" description="Tudor" evidence="2">
    <location>
        <begin position="289"/>
        <end position="348"/>
    </location>
</feature>
<protein>
    <recommendedName>
        <fullName evidence="2">Tudor domain-containing protein</fullName>
    </recommendedName>
</protein>
<feature type="domain" description="Tudor" evidence="2">
    <location>
        <begin position="520"/>
        <end position="577"/>
    </location>
</feature>
<reference evidence="3" key="1">
    <citation type="submission" date="2025-08" db="UniProtKB">
        <authorList>
            <consortium name="Ensembl"/>
        </authorList>
    </citation>
    <scope>IDENTIFICATION</scope>
</reference>
<feature type="domain" description="Tudor" evidence="2">
    <location>
        <begin position="930"/>
        <end position="986"/>
    </location>
</feature>
<reference evidence="3" key="2">
    <citation type="submission" date="2025-09" db="UniProtKB">
        <authorList>
            <consortium name="Ensembl"/>
        </authorList>
    </citation>
    <scope>IDENTIFICATION</scope>
</reference>
<name>A0A3B4AL91_9GOBI</name>
<feature type="region of interest" description="Disordered" evidence="1">
    <location>
        <begin position="1039"/>
        <end position="1089"/>
    </location>
</feature>